<name>F2EEY2_HORVV</name>
<proteinExistence type="evidence at transcript level"/>
<accession>F2EEY2</accession>
<reference evidence="1" key="1">
    <citation type="journal article" date="2011" name="Plant Physiol.">
        <title>Comprehensive sequence analysis of 24,783 barley full-length cDNAs derived from 12 clone libraries.</title>
        <authorList>
            <person name="Matsumoto T."/>
            <person name="Tanaka T."/>
            <person name="Sakai H."/>
            <person name="Amano N."/>
            <person name="Kanamori H."/>
            <person name="Kurita K."/>
            <person name="Kikuta A."/>
            <person name="Kamiya K."/>
            <person name="Yamamoto M."/>
            <person name="Ikawa H."/>
            <person name="Fujii N."/>
            <person name="Hori K."/>
            <person name="Itoh T."/>
            <person name="Sato K."/>
        </authorList>
    </citation>
    <scope>NUCLEOTIDE SEQUENCE</scope>
</reference>
<dbReference type="AlphaFoldDB" id="F2EEY2"/>
<organism evidence="1">
    <name type="scientific">Hordeum vulgare subsp. vulgare</name>
    <name type="common">Domesticated barley</name>
    <dbReference type="NCBI Taxonomy" id="112509"/>
    <lineage>
        <taxon>Eukaryota</taxon>
        <taxon>Viridiplantae</taxon>
        <taxon>Streptophyta</taxon>
        <taxon>Embryophyta</taxon>
        <taxon>Tracheophyta</taxon>
        <taxon>Spermatophyta</taxon>
        <taxon>Magnoliopsida</taxon>
        <taxon>Liliopsida</taxon>
        <taxon>Poales</taxon>
        <taxon>Poaceae</taxon>
        <taxon>BOP clade</taxon>
        <taxon>Pooideae</taxon>
        <taxon>Triticodae</taxon>
        <taxon>Triticeae</taxon>
        <taxon>Hordeinae</taxon>
        <taxon>Hordeum</taxon>
    </lineage>
</organism>
<sequence>MHCPTCAVVAGAAGAGAASTGKMGAASAGGWPDRCATPGSICCIPAAGSCMCYGWMVRSIA</sequence>
<dbReference type="EMBL" id="AK374708">
    <property type="protein sequence ID" value="BAK05904.1"/>
    <property type="molecule type" value="mRNA"/>
</dbReference>
<protein>
    <submittedName>
        <fullName evidence="1">Predicted protein</fullName>
    </submittedName>
</protein>
<evidence type="ECO:0000313" key="1">
    <source>
        <dbReference type="EMBL" id="BAK05904.1"/>
    </source>
</evidence>